<evidence type="ECO:0000256" key="9">
    <source>
        <dbReference type="ARBA" id="ARBA00022801"/>
    </source>
</evidence>
<proteinExistence type="inferred from homology"/>
<feature type="domain" description="Peptidase M14" evidence="15">
    <location>
        <begin position="191"/>
        <end position="493"/>
    </location>
</feature>
<dbReference type="Proteomes" id="UP000095282">
    <property type="component" value="Unplaced"/>
</dbReference>
<reference evidence="17" key="1">
    <citation type="submission" date="2016-11" db="UniProtKB">
        <authorList>
            <consortium name="WormBaseParasite"/>
        </authorList>
    </citation>
    <scope>IDENTIFICATION</scope>
</reference>
<name>A0A1I7T5Z4_9PELO</name>
<comment type="function">
    <text evidence="13">Involved in the digestion of the blood meal.</text>
</comment>
<dbReference type="Pfam" id="PF00246">
    <property type="entry name" value="Peptidase_M14"/>
    <property type="match status" value="1"/>
</dbReference>
<dbReference type="STRING" id="1561998.A0A1I7T5Z4"/>
<dbReference type="GO" id="GO:0004181">
    <property type="term" value="F:metallocarboxypeptidase activity"/>
    <property type="evidence" value="ECO:0007669"/>
    <property type="project" value="InterPro"/>
</dbReference>
<dbReference type="SUPFAM" id="SSF53187">
    <property type="entry name" value="Zn-dependent exopeptidases"/>
    <property type="match status" value="1"/>
</dbReference>
<dbReference type="Gene3D" id="3.40.630.10">
    <property type="entry name" value="Zn peptidases"/>
    <property type="match status" value="1"/>
</dbReference>
<evidence type="ECO:0000256" key="14">
    <source>
        <dbReference type="PROSITE-ProRule" id="PRU01379"/>
    </source>
</evidence>
<evidence type="ECO:0000256" key="8">
    <source>
        <dbReference type="ARBA" id="ARBA00022729"/>
    </source>
</evidence>
<accession>A0A1I7T5Z4</accession>
<evidence type="ECO:0000256" key="4">
    <source>
        <dbReference type="ARBA" id="ARBA00022525"/>
    </source>
</evidence>
<dbReference type="FunFam" id="3.40.630.10:FF:000040">
    <property type="entry name" value="zinc carboxypeptidase"/>
    <property type="match status" value="1"/>
</dbReference>
<keyword evidence="7" id="KW-0479">Metal-binding</keyword>
<dbReference type="GO" id="GO:0008270">
    <property type="term" value="F:zinc ion binding"/>
    <property type="evidence" value="ECO:0007669"/>
    <property type="project" value="InterPro"/>
</dbReference>
<dbReference type="PROSITE" id="PS52035">
    <property type="entry name" value="PEPTIDASE_M14"/>
    <property type="match status" value="1"/>
</dbReference>
<dbReference type="GO" id="GO:0006508">
    <property type="term" value="P:proteolysis"/>
    <property type="evidence" value="ECO:0007669"/>
    <property type="project" value="UniProtKB-KW"/>
</dbReference>
<evidence type="ECO:0000256" key="1">
    <source>
        <dbReference type="ARBA" id="ARBA00001947"/>
    </source>
</evidence>
<dbReference type="Gene3D" id="3.30.70.340">
    <property type="entry name" value="Metallocarboxypeptidase-like"/>
    <property type="match status" value="1"/>
</dbReference>
<dbReference type="SUPFAM" id="SSF54897">
    <property type="entry name" value="Protease propeptides/inhibitors"/>
    <property type="match status" value="1"/>
</dbReference>
<dbReference type="PROSITE" id="PS00132">
    <property type="entry name" value="CARBOXYPEPT_ZN_1"/>
    <property type="match status" value="1"/>
</dbReference>
<evidence type="ECO:0000256" key="11">
    <source>
        <dbReference type="ARBA" id="ARBA00023049"/>
    </source>
</evidence>
<comment type="cofactor">
    <cofactor evidence="1">
        <name>Zn(2+)</name>
        <dbReference type="ChEBI" id="CHEBI:29105"/>
    </cofactor>
</comment>
<comment type="subcellular location">
    <subcellularLocation>
        <location evidence="2">Secreted</location>
    </subcellularLocation>
</comment>
<feature type="active site" description="Proton donor/acceptor" evidence="14">
    <location>
        <position position="456"/>
    </location>
</feature>
<protein>
    <submittedName>
        <fullName evidence="17">Peptidase_M14 domain-containing protein</fullName>
    </submittedName>
</protein>
<dbReference type="InterPro" id="IPR003146">
    <property type="entry name" value="M14A_act_pep"/>
</dbReference>
<keyword evidence="12" id="KW-1015">Disulfide bond</keyword>
<keyword evidence="16" id="KW-1185">Reference proteome</keyword>
<dbReference type="PRINTS" id="PR00765">
    <property type="entry name" value="CRBOXYPTASEA"/>
</dbReference>
<keyword evidence="4" id="KW-0964">Secreted</keyword>
<dbReference type="InterPro" id="IPR036990">
    <property type="entry name" value="M14A-like_propep"/>
</dbReference>
<evidence type="ECO:0000256" key="5">
    <source>
        <dbReference type="ARBA" id="ARBA00022645"/>
    </source>
</evidence>
<dbReference type="WBParaSite" id="Csp11.Scaffold517.g2728.t2">
    <property type="protein sequence ID" value="Csp11.Scaffold517.g2728.t2"/>
    <property type="gene ID" value="Csp11.Scaffold517.g2728"/>
</dbReference>
<dbReference type="AlphaFoldDB" id="A0A1I7T5Z4"/>
<keyword evidence="5" id="KW-0121">Carboxypeptidase</keyword>
<keyword evidence="8" id="KW-0732">Signal</keyword>
<evidence type="ECO:0000313" key="17">
    <source>
        <dbReference type="WBParaSite" id="Csp11.Scaffold517.g2728.t2"/>
    </source>
</evidence>
<dbReference type="CDD" id="cd03860">
    <property type="entry name" value="M14_CP_A-B_like"/>
    <property type="match status" value="1"/>
</dbReference>
<organism evidence="16 17">
    <name type="scientific">Caenorhabditis tropicalis</name>
    <dbReference type="NCBI Taxonomy" id="1561998"/>
    <lineage>
        <taxon>Eukaryota</taxon>
        <taxon>Metazoa</taxon>
        <taxon>Ecdysozoa</taxon>
        <taxon>Nematoda</taxon>
        <taxon>Chromadorea</taxon>
        <taxon>Rhabditida</taxon>
        <taxon>Rhabditina</taxon>
        <taxon>Rhabditomorpha</taxon>
        <taxon>Rhabditoidea</taxon>
        <taxon>Rhabditidae</taxon>
        <taxon>Peloderinae</taxon>
        <taxon>Caenorhabditis</taxon>
    </lineage>
</organism>
<evidence type="ECO:0000259" key="15">
    <source>
        <dbReference type="PROSITE" id="PS52035"/>
    </source>
</evidence>
<dbReference type="InterPro" id="IPR000834">
    <property type="entry name" value="Peptidase_M14"/>
</dbReference>
<sequence length="499" mass="57525">MSQISFFLSSFVKKLISSFEKIIESQFLNFILFQELNFNTFQIHMWFSYLVAFLLTWQVFCHAINNPSSEEKQADYSGYSLHRFKVDTSSNTMEKLESYDMELDKNTQTARLLIDIWAEPSKQNPHADILVAPEFLEKFKALLTREELVTLKMIEGDVQSQINAERHAMFRNSIRRRKRSLKSWKDFDVNSYHSYDKMVEFMKLLSEQKSDMVELIKVATSSEGRSIYGVKIHPPGGSPPEKPSIIVDAGVHAREWIAPAVGLFMIRKIVDEYGRDPQVTANLQKFDWYIMPQVNPDGYEYSRTSDRLWRKTRSKNTTVNRWCIGADANRNWGYRWGEAGANRTPCSNIYMGSHPYSEPEIRGLKEYFTWQIANPMVYISLHSYGQLLLSPWGYTHERTENYQDQQNAAKEAAMAIKNTTGVSYSYGTISEMMYPASGTSIDFMQHRGVPYIYGVELRPTDNPNSFAFNLPPSFIRATGDEMMAALNAIGTHAVKVKRL</sequence>
<keyword evidence="6" id="KW-0645">Protease</keyword>
<evidence type="ECO:0000256" key="10">
    <source>
        <dbReference type="ARBA" id="ARBA00022833"/>
    </source>
</evidence>
<dbReference type="InterPro" id="IPR057246">
    <property type="entry name" value="CARBOXYPEPT_ZN_1"/>
</dbReference>
<evidence type="ECO:0000256" key="3">
    <source>
        <dbReference type="ARBA" id="ARBA00005988"/>
    </source>
</evidence>
<comment type="similarity">
    <text evidence="3 14">Belongs to the peptidase M14 family.</text>
</comment>
<dbReference type="eggNOG" id="KOG2650">
    <property type="taxonomic scope" value="Eukaryota"/>
</dbReference>
<dbReference type="SMART" id="SM00631">
    <property type="entry name" value="Zn_pept"/>
    <property type="match status" value="1"/>
</dbReference>
<keyword evidence="11" id="KW-0482">Metalloprotease</keyword>
<evidence type="ECO:0000256" key="12">
    <source>
        <dbReference type="ARBA" id="ARBA00023157"/>
    </source>
</evidence>
<dbReference type="Pfam" id="PF02244">
    <property type="entry name" value="Propep_M14"/>
    <property type="match status" value="1"/>
</dbReference>
<evidence type="ECO:0000256" key="6">
    <source>
        <dbReference type="ARBA" id="ARBA00022670"/>
    </source>
</evidence>
<evidence type="ECO:0000256" key="2">
    <source>
        <dbReference type="ARBA" id="ARBA00004613"/>
    </source>
</evidence>
<evidence type="ECO:0000256" key="7">
    <source>
        <dbReference type="ARBA" id="ARBA00022723"/>
    </source>
</evidence>
<keyword evidence="9" id="KW-0378">Hydrolase</keyword>
<evidence type="ECO:0000313" key="16">
    <source>
        <dbReference type="Proteomes" id="UP000095282"/>
    </source>
</evidence>
<dbReference type="PANTHER" id="PTHR11705">
    <property type="entry name" value="PROTEASE FAMILY M14 CARBOXYPEPTIDASE A,B"/>
    <property type="match status" value="1"/>
</dbReference>
<evidence type="ECO:0000256" key="13">
    <source>
        <dbReference type="ARBA" id="ARBA00057299"/>
    </source>
</evidence>
<dbReference type="PANTHER" id="PTHR11705:SF139">
    <property type="entry name" value="PEPTIDASE M14 CARBOXYPEPTIDASE A DOMAIN-CONTAINING PROTEIN"/>
    <property type="match status" value="1"/>
</dbReference>
<dbReference type="GO" id="GO:0005615">
    <property type="term" value="C:extracellular space"/>
    <property type="evidence" value="ECO:0007669"/>
    <property type="project" value="TreeGrafter"/>
</dbReference>
<keyword evidence="10" id="KW-0862">Zinc</keyword>